<evidence type="ECO:0000313" key="2">
    <source>
        <dbReference type="Proteomes" id="UP000050794"/>
    </source>
</evidence>
<reference evidence="1 2" key="2">
    <citation type="submission" date="2018-11" db="EMBL/GenBank/DDBJ databases">
        <authorList>
            <consortium name="Pathogen Informatics"/>
        </authorList>
    </citation>
    <scope>NUCLEOTIDE SEQUENCE [LARGE SCALE GENOMIC DNA]</scope>
</reference>
<gene>
    <name evidence="1" type="ORF">TCNE_LOCUS18070</name>
</gene>
<dbReference type="AlphaFoldDB" id="A0A183VBF0"/>
<dbReference type="WBParaSite" id="TCNE_0001807401-mRNA-1">
    <property type="protein sequence ID" value="TCNE_0001807401-mRNA-1"/>
    <property type="gene ID" value="TCNE_0001807401"/>
</dbReference>
<name>A0A183VBF0_TOXCA</name>
<protein>
    <submittedName>
        <fullName evidence="3">Reverse transcriptase</fullName>
    </submittedName>
</protein>
<dbReference type="Proteomes" id="UP000050794">
    <property type="component" value="Unassembled WGS sequence"/>
</dbReference>
<sequence>MGNGHNRVASLGISSHSGSAILEHCHIGNVSCCIVAILETCDIVKWPYSERLIGTSSIVREYYVECCRIANMPHWNVVLSEECHIGVLPSEYVILERSHIGEMGKKKPVLPIGN</sequence>
<organism evidence="2 3">
    <name type="scientific">Toxocara canis</name>
    <name type="common">Canine roundworm</name>
    <dbReference type="NCBI Taxonomy" id="6265"/>
    <lineage>
        <taxon>Eukaryota</taxon>
        <taxon>Metazoa</taxon>
        <taxon>Ecdysozoa</taxon>
        <taxon>Nematoda</taxon>
        <taxon>Chromadorea</taxon>
        <taxon>Rhabditida</taxon>
        <taxon>Spirurina</taxon>
        <taxon>Ascaridomorpha</taxon>
        <taxon>Ascaridoidea</taxon>
        <taxon>Toxocaridae</taxon>
        <taxon>Toxocara</taxon>
    </lineage>
</organism>
<accession>A0A183VBF0</accession>
<dbReference type="EMBL" id="UYWY01025092">
    <property type="protein sequence ID" value="VDM49391.1"/>
    <property type="molecule type" value="Genomic_DNA"/>
</dbReference>
<proteinExistence type="predicted"/>
<reference evidence="3" key="1">
    <citation type="submission" date="2016-06" db="UniProtKB">
        <authorList>
            <consortium name="WormBaseParasite"/>
        </authorList>
    </citation>
    <scope>IDENTIFICATION</scope>
</reference>
<evidence type="ECO:0000313" key="3">
    <source>
        <dbReference type="WBParaSite" id="TCNE_0001807401-mRNA-1"/>
    </source>
</evidence>
<evidence type="ECO:0000313" key="1">
    <source>
        <dbReference type="EMBL" id="VDM49391.1"/>
    </source>
</evidence>
<keyword evidence="2" id="KW-1185">Reference proteome</keyword>